<comment type="cofactor">
    <cofactor evidence="1">
        <name>Ca(2+)</name>
        <dbReference type="ChEBI" id="CHEBI:29108"/>
    </cofactor>
</comment>
<evidence type="ECO:0000259" key="8">
    <source>
        <dbReference type="Pfam" id="PF00884"/>
    </source>
</evidence>
<reference evidence="9 10" key="1">
    <citation type="submission" date="2019-02" db="EMBL/GenBank/DDBJ databases">
        <title>Deep-cultivation of Planctomycetes and their phenomic and genomic characterization uncovers novel biology.</title>
        <authorList>
            <person name="Wiegand S."/>
            <person name="Jogler M."/>
            <person name="Boedeker C."/>
            <person name="Pinto D."/>
            <person name="Vollmers J."/>
            <person name="Rivas-Marin E."/>
            <person name="Kohn T."/>
            <person name="Peeters S.H."/>
            <person name="Heuer A."/>
            <person name="Rast P."/>
            <person name="Oberbeckmann S."/>
            <person name="Bunk B."/>
            <person name="Jeske O."/>
            <person name="Meyerdierks A."/>
            <person name="Storesund J.E."/>
            <person name="Kallscheuer N."/>
            <person name="Luecker S."/>
            <person name="Lage O.M."/>
            <person name="Pohl T."/>
            <person name="Merkel B.J."/>
            <person name="Hornburger P."/>
            <person name="Mueller R.-W."/>
            <person name="Bruemmer F."/>
            <person name="Labrenz M."/>
            <person name="Spormann A.M."/>
            <person name="Op Den Camp H."/>
            <person name="Overmann J."/>
            <person name="Amann R."/>
            <person name="Jetten M.S.M."/>
            <person name="Mascher T."/>
            <person name="Medema M.H."/>
            <person name="Devos D.P."/>
            <person name="Kaster A.-K."/>
            <person name="Ovreas L."/>
            <person name="Rohde M."/>
            <person name="Galperin M.Y."/>
            <person name="Jogler C."/>
        </authorList>
    </citation>
    <scope>NUCLEOTIDE SEQUENCE [LARGE SCALE GENOMIC DNA]</scope>
    <source>
        <strain evidence="9 10">Pla100</strain>
    </source>
</reference>
<dbReference type="GO" id="GO:0004065">
    <property type="term" value="F:arylsulfatase activity"/>
    <property type="evidence" value="ECO:0007669"/>
    <property type="project" value="UniProtKB-EC"/>
</dbReference>
<name>A0A5C6AST3_9BACT</name>
<dbReference type="Proteomes" id="UP000316213">
    <property type="component" value="Unassembled WGS sequence"/>
</dbReference>
<dbReference type="InterPro" id="IPR050738">
    <property type="entry name" value="Sulfatase"/>
</dbReference>
<dbReference type="Pfam" id="PF00884">
    <property type="entry name" value="Sulfatase"/>
    <property type="match status" value="1"/>
</dbReference>
<feature type="signal peptide" evidence="7">
    <location>
        <begin position="1"/>
        <end position="23"/>
    </location>
</feature>
<dbReference type="SUPFAM" id="SSF53649">
    <property type="entry name" value="Alkaline phosphatase-like"/>
    <property type="match status" value="1"/>
</dbReference>
<dbReference type="InterPro" id="IPR017850">
    <property type="entry name" value="Alkaline_phosphatase_core_sf"/>
</dbReference>
<keyword evidence="10" id="KW-1185">Reference proteome</keyword>
<dbReference type="InterPro" id="IPR000917">
    <property type="entry name" value="Sulfatase_N"/>
</dbReference>
<protein>
    <submittedName>
        <fullName evidence="9">Arylsulfatase</fullName>
        <ecNumber evidence="9">3.1.6.1</ecNumber>
    </submittedName>
</protein>
<keyword evidence="4 7" id="KW-0732">Signal</keyword>
<keyword evidence="5 9" id="KW-0378">Hydrolase</keyword>
<evidence type="ECO:0000256" key="3">
    <source>
        <dbReference type="ARBA" id="ARBA00022723"/>
    </source>
</evidence>
<accession>A0A5C6AST3</accession>
<comment type="similarity">
    <text evidence="2">Belongs to the sulfatase family.</text>
</comment>
<evidence type="ECO:0000256" key="5">
    <source>
        <dbReference type="ARBA" id="ARBA00022801"/>
    </source>
</evidence>
<feature type="chain" id="PRO_5023067522" evidence="7">
    <location>
        <begin position="24"/>
        <end position="454"/>
    </location>
</feature>
<dbReference type="Gene3D" id="3.30.1120.10">
    <property type="match status" value="1"/>
</dbReference>
<dbReference type="PANTHER" id="PTHR42693">
    <property type="entry name" value="ARYLSULFATASE FAMILY MEMBER"/>
    <property type="match status" value="1"/>
</dbReference>
<evidence type="ECO:0000256" key="4">
    <source>
        <dbReference type="ARBA" id="ARBA00022729"/>
    </source>
</evidence>
<dbReference type="AlphaFoldDB" id="A0A5C6AST3"/>
<evidence type="ECO:0000313" key="9">
    <source>
        <dbReference type="EMBL" id="TWU03103.1"/>
    </source>
</evidence>
<dbReference type="PANTHER" id="PTHR42693:SF42">
    <property type="entry name" value="ARYLSULFATASE G"/>
    <property type="match status" value="1"/>
</dbReference>
<evidence type="ECO:0000256" key="2">
    <source>
        <dbReference type="ARBA" id="ARBA00008779"/>
    </source>
</evidence>
<evidence type="ECO:0000256" key="6">
    <source>
        <dbReference type="ARBA" id="ARBA00022837"/>
    </source>
</evidence>
<keyword evidence="6" id="KW-0106">Calcium</keyword>
<evidence type="ECO:0000256" key="1">
    <source>
        <dbReference type="ARBA" id="ARBA00001913"/>
    </source>
</evidence>
<feature type="domain" description="Sulfatase N-terminal" evidence="8">
    <location>
        <begin position="27"/>
        <end position="330"/>
    </location>
</feature>
<organism evidence="9 10">
    <name type="scientific">Neorhodopirellula pilleata</name>
    <dbReference type="NCBI Taxonomy" id="2714738"/>
    <lineage>
        <taxon>Bacteria</taxon>
        <taxon>Pseudomonadati</taxon>
        <taxon>Planctomycetota</taxon>
        <taxon>Planctomycetia</taxon>
        <taxon>Pirellulales</taxon>
        <taxon>Pirellulaceae</taxon>
        <taxon>Neorhodopirellula</taxon>
    </lineage>
</organism>
<dbReference type="GO" id="GO:0046872">
    <property type="term" value="F:metal ion binding"/>
    <property type="evidence" value="ECO:0007669"/>
    <property type="project" value="UniProtKB-KW"/>
</dbReference>
<proteinExistence type="inferred from homology"/>
<gene>
    <name evidence="9" type="ORF">Pla100_00210</name>
</gene>
<evidence type="ECO:0000313" key="10">
    <source>
        <dbReference type="Proteomes" id="UP000316213"/>
    </source>
</evidence>
<dbReference type="Gene3D" id="3.40.720.10">
    <property type="entry name" value="Alkaline Phosphatase, subunit A"/>
    <property type="match status" value="1"/>
</dbReference>
<evidence type="ECO:0000256" key="7">
    <source>
        <dbReference type="SAM" id="SignalP"/>
    </source>
</evidence>
<sequence precursor="true">MIMKQLLTPAVAALIFIHGAVFAAEKPNIVFILGDDQAWGDYGFMGHAVVKTPNIDKLAARSLVFDRGYVSSPLCRPSLASMITGLYPTQHGITGNDVEGGNERAALDKPLREQFHRHPSFIRLLTDRGYLTHQSGKWWEGSFEDGGFTHGMTHGDPDRGGRHGDVGLKIGRDGIKPVTEFIDMAVKKEQPFFLWYAPLLPHTPHNPPKRLLEKYATDGLAKDVAAYYAMCEWFDETCGQLLDHLDQQGLTEKTLVMFACDNGWAASSTNATDPEQKGWSDFALRSKGSPYENGIRTPIMVSWPERLKPLRSEDLAHTIDLFPTIAAAADLSAPANLPGINLMDDNARQQRERVYGVTHSIHNMTVGNPDDTLQYLWCVDRQWKLIERLQGRDTTKYKNVHLWDTAPVRLYNILDDPSELLDLASQNSETVARLKQKIEVWRLGLAVTSSDEPK</sequence>
<dbReference type="EC" id="3.1.6.1" evidence="9"/>
<comment type="caution">
    <text evidence="9">The sequence shown here is derived from an EMBL/GenBank/DDBJ whole genome shotgun (WGS) entry which is preliminary data.</text>
</comment>
<dbReference type="EMBL" id="SJPM01000001">
    <property type="protein sequence ID" value="TWU03103.1"/>
    <property type="molecule type" value="Genomic_DNA"/>
</dbReference>
<keyword evidence="3" id="KW-0479">Metal-binding</keyword>